<dbReference type="PANTHER" id="PTHR43633">
    <property type="entry name" value="ALCOHOL DEHYDROGENASE YQHD"/>
    <property type="match status" value="1"/>
</dbReference>
<keyword evidence="2" id="KW-0560">Oxidoreductase</keyword>
<dbReference type="Gene3D" id="1.20.1090.10">
    <property type="entry name" value="Dehydroquinate synthase-like - alpha domain"/>
    <property type="match status" value="1"/>
</dbReference>
<evidence type="ECO:0000259" key="3">
    <source>
        <dbReference type="Pfam" id="PF00465"/>
    </source>
</evidence>
<dbReference type="InterPro" id="IPR001670">
    <property type="entry name" value="ADH_Fe/GldA"/>
</dbReference>
<feature type="domain" description="Fe-containing alcohol dehydrogenase-like C-terminal" evidence="4">
    <location>
        <begin position="189"/>
        <end position="378"/>
    </location>
</feature>
<dbReference type="FunFam" id="3.40.50.1970:FF:000003">
    <property type="entry name" value="Alcohol dehydrogenase, iron-containing"/>
    <property type="match status" value="1"/>
</dbReference>
<evidence type="ECO:0000256" key="2">
    <source>
        <dbReference type="ARBA" id="ARBA00023002"/>
    </source>
</evidence>
<dbReference type="Pfam" id="PF25137">
    <property type="entry name" value="ADH_Fe_C"/>
    <property type="match status" value="1"/>
</dbReference>
<dbReference type="GO" id="GO:1990002">
    <property type="term" value="F:methylglyoxal reductase (NADPH) (acetol producing) activity"/>
    <property type="evidence" value="ECO:0007669"/>
    <property type="project" value="TreeGrafter"/>
</dbReference>
<dbReference type="GO" id="GO:0005829">
    <property type="term" value="C:cytosol"/>
    <property type="evidence" value="ECO:0007669"/>
    <property type="project" value="TreeGrafter"/>
</dbReference>
<dbReference type="AlphaFoldDB" id="A0AAW3ZYA6"/>
<dbReference type="InterPro" id="IPR044731">
    <property type="entry name" value="BDH-like"/>
</dbReference>
<dbReference type="Proteomes" id="UP000650616">
    <property type="component" value="Unassembled WGS sequence"/>
</dbReference>
<comment type="similarity">
    <text evidence="1">Belongs to the iron-containing alcohol dehydrogenase family.</text>
</comment>
<proteinExistence type="inferred from homology"/>
<dbReference type="GO" id="GO:0046872">
    <property type="term" value="F:metal ion binding"/>
    <property type="evidence" value="ECO:0007669"/>
    <property type="project" value="InterPro"/>
</dbReference>
<evidence type="ECO:0000259" key="4">
    <source>
        <dbReference type="Pfam" id="PF25137"/>
    </source>
</evidence>
<evidence type="ECO:0000256" key="1">
    <source>
        <dbReference type="ARBA" id="ARBA00007358"/>
    </source>
</evidence>
<dbReference type="EMBL" id="LIWG01000010">
    <property type="protein sequence ID" value="MBE3608591.1"/>
    <property type="molecule type" value="Genomic_DNA"/>
</dbReference>
<protein>
    <submittedName>
        <fullName evidence="5">Iron-containing alcohol dehydrogenase</fullName>
    </submittedName>
</protein>
<dbReference type="RefSeq" id="WP_170016837.1">
    <property type="nucleotide sequence ID" value="NZ_CP012545.1"/>
</dbReference>
<dbReference type="Pfam" id="PF00465">
    <property type="entry name" value="Fe-ADH"/>
    <property type="match status" value="1"/>
</dbReference>
<gene>
    <name evidence="5" type="ORF">CCAL9337_07650</name>
</gene>
<dbReference type="Gene3D" id="3.40.50.1970">
    <property type="match status" value="1"/>
</dbReference>
<dbReference type="GO" id="GO:1990362">
    <property type="term" value="F:butanol dehydrogenase (NAD+) activity"/>
    <property type="evidence" value="ECO:0007669"/>
    <property type="project" value="InterPro"/>
</dbReference>
<accession>A0AAW3ZYA6</accession>
<organism evidence="5 6">
    <name type="scientific">Campylobacter californiensis</name>
    <dbReference type="NCBI Taxonomy" id="1032243"/>
    <lineage>
        <taxon>Bacteria</taxon>
        <taxon>Pseudomonadati</taxon>
        <taxon>Campylobacterota</taxon>
        <taxon>Epsilonproteobacteria</taxon>
        <taxon>Campylobacterales</taxon>
        <taxon>Campylobacteraceae</taxon>
        <taxon>Campylobacter</taxon>
    </lineage>
</organism>
<feature type="domain" description="Alcohol dehydrogenase iron-type/glycerol dehydrogenase GldA" evidence="3">
    <location>
        <begin position="9"/>
        <end position="177"/>
    </location>
</feature>
<dbReference type="PANTHER" id="PTHR43633:SF1">
    <property type="entry name" value="ALCOHOL DEHYDROGENASE YQHD"/>
    <property type="match status" value="1"/>
</dbReference>
<dbReference type="CDD" id="cd08187">
    <property type="entry name" value="BDH"/>
    <property type="match status" value="1"/>
</dbReference>
<name>A0AAW3ZYA6_9BACT</name>
<evidence type="ECO:0000313" key="6">
    <source>
        <dbReference type="Proteomes" id="UP000650616"/>
    </source>
</evidence>
<evidence type="ECO:0000313" key="5">
    <source>
        <dbReference type="EMBL" id="MBE3608591.1"/>
    </source>
</evidence>
<dbReference type="SUPFAM" id="SSF56796">
    <property type="entry name" value="Dehydroquinate synthase-like"/>
    <property type="match status" value="1"/>
</dbReference>
<dbReference type="GO" id="GO:0008106">
    <property type="term" value="F:alcohol dehydrogenase (NADP+) activity"/>
    <property type="evidence" value="ECO:0007669"/>
    <property type="project" value="TreeGrafter"/>
</dbReference>
<sequence length="381" mass="41768">MQNFSFHNPVRIEFGKDKEQNIGEYMADFGAKKALILYGSERVKNNGLYDVVIKSLSQKGIEFTAVGGIKSNPVLSKVNEAIKVAKEFGADSVLAVGGGSVLDSAKAVAAGACYDGDVWDFFTGKQPTKALKIFDIITLAATGSEMNKGGVVTNENTKQKYAIDAPCLYPKVSIINPKLQATVTPEYLVYSASDVIAHSIEAYFTATSHCDLVKMQVEANIKSIIKTTEILLANPNDYDARAEFAWAATMALNGLTHVGVGGFNFPNHMIEHAMSAVVDCAHGAGLSVLMPAWMKWYKNRNLEQFERFAREIFGLKTADEGIEALKAWFEKINTHTNLKQVNIEGEVLEETIKVAVQNAKDWGMSELYTKEAITEIFNLAK</sequence>
<comment type="caution">
    <text evidence="5">The sequence shown here is derived from an EMBL/GenBank/DDBJ whole genome shotgun (WGS) entry which is preliminary data.</text>
</comment>
<dbReference type="InterPro" id="IPR056798">
    <property type="entry name" value="ADH_Fe_C"/>
</dbReference>
<reference evidence="5 6" key="1">
    <citation type="submission" date="2015-08" db="EMBL/GenBank/DDBJ databases">
        <title>Comparative genomics of the Campylobacter concisus group.</title>
        <authorList>
            <person name="Yee E."/>
            <person name="Chapman M.H."/>
            <person name="Huynh S."/>
            <person name="Bono J.L."/>
            <person name="On S.L."/>
            <person name="St Leger J."/>
            <person name="Foster G."/>
            <person name="Parker C.T."/>
            <person name="Miller W.G."/>
        </authorList>
    </citation>
    <scope>NUCLEOTIDE SEQUENCE [LARGE SCALE GENOMIC DNA]</scope>
    <source>
        <strain evidence="5 6">RM9337</strain>
    </source>
</reference>
<keyword evidence="6" id="KW-1185">Reference proteome</keyword>